<evidence type="ECO:0000313" key="2">
    <source>
        <dbReference type="Proteomes" id="UP000814033"/>
    </source>
</evidence>
<sequence>MSCLPMAALVLASWHWSMRRVITVYGKRLSYSGDGRSSPLGAAAGRDTLPGHYRDAWRPSRPQLNASSYQPTFCTNLPSRNAPAVYMATCAPPEPSRLQAFPPLNACSMQNPIGADLSTAVPRCPQTCISQCSCSASLISYEP</sequence>
<dbReference type="EMBL" id="MU275856">
    <property type="protein sequence ID" value="KAI0051001.1"/>
    <property type="molecule type" value="Genomic_DNA"/>
</dbReference>
<comment type="caution">
    <text evidence="1">The sequence shown here is derived from an EMBL/GenBank/DDBJ whole genome shotgun (WGS) entry which is preliminary data.</text>
</comment>
<reference evidence="1" key="2">
    <citation type="journal article" date="2022" name="New Phytol.">
        <title>Evolutionary transition to the ectomycorrhizal habit in the genomes of a hyperdiverse lineage of mushroom-forming fungi.</title>
        <authorList>
            <person name="Looney B."/>
            <person name="Miyauchi S."/>
            <person name="Morin E."/>
            <person name="Drula E."/>
            <person name="Courty P.E."/>
            <person name="Kohler A."/>
            <person name="Kuo A."/>
            <person name="LaButti K."/>
            <person name="Pangilinan J."/>
            <person name="Lipzen A."/>
            <person name="Riley R."/>
            <person name="Andreopoulos W."/>
            <person name="He G."/>
            <person name="Johnson J."/>
            <person name="Nolan M."/>
            <person name="Tritt A."/>
            <person name="Barry K.W."/>
            <person name="Grigoriev I.V."/>
            <person name="Nagy L.G."/>
            <person name="Hibbett D."/>
            <person name="Henrissat B."/>
            <person name="Matheny P.B."/>
            <person name="Labbe J."/>
            <person name="Martin F.M."/>
        </authorList>
    </citation>
    <scope>NUCLEOTIDE SEQUENCE</scope>
    <source>
        <strain evidence="1">FP105234-sp</strain>
    </source>
</reference>
<organism evidence="1 2">
    <name type="scientific">Auriscalpium vulgare</name>
    <dbReference type="NCBI Taxonomy" id="40419"/>
    <lineage>
        <taxon>Eukaryota</taxon>
        <taxon>Fungi</taxon>
        <taxon>Dikarya</taxon>
        <taxon>Basidiomycota</taxon>
        <taxon>Agaricomycotina</taxon>
        <taxon>Agaricomycetes</taxon>
        <taxon>Russulales</taxon>
        <taxon>Auriscalpiaceae</taxon>
        <taxon>Auriscalpium</taxon>
    </lineage>
</organism>
<proteinExistence type="predicted"/>
<gene>
    <name evidence="1" type="ORF">FA95DRAFT_420699</name>
</gene>
<accession>A0ACB8S540</accession>
<dbReference type="Proteomes" id="UP000814033">
    <property type="component" value="Unassembled WGS sequence"/>
</dbReference>
<protein>
    <submittedName>
        <fullName evidence="1">Uncharacterized protein</fullName>
    </submittedName>
</protein>
<keyword evidence="2" id="KW-1185">Reference proteome</keyword>
<evidence type="ECO:0000313" key="1">
    <source>
        <dbReference type="EMBL" id="KAI0051001.1"/>
    </source>
</evidence>
<name>A0ACB8S540_9AGAM</name>
<reference evidence="1" key="1">
    <citation type="submission" date="2021-02" db="EMBL/GenBank/DDBJ databases">
        <authorList>
            <consortium name="DOE Joint Genome Institute"/>
            <person name="Ahrendt S."/>
            <person name="Looney B.P."/>
            <person name="Miyauchi S."/>
            <person name="Morin E."/>
            <person name="Drula E."/>
            <person name="Courty P.E."/>
            <person name="Chicoki N."/>
            <person name="Fauchery L."/>
            <person name="Kohler A."/>
            <person name="Kuo A."/>
            <person name="Labutti K."/>
            <person name="Pangilinan J."/>
            <person name="Lipzen A."/>
            <person name="Riley R."/>
            <person name="Andreopoulos W."/>
            <person name="He G."/>
            <person name="Johnson J."/>
            <person name="Barry K.W."/>
            <person name="Grigoriev I.V."/>
            <person name="Nagy L."/>
            <person name="Hibbett D."/>
            <person name="Henrissat B."/>
            <person name="Matheny P.B."/>
            <person name="Labbe J."/>
            <person name="Martin F."/>
        </authorList>
    </citation>
    <scope>NUCLEOTIDE SEQUENCE</scope>
    <source>
        <strain evidence="1">FP105234-sp</strain>
    </source>
</reference>